<feature type="domain" description="PCI" evidence="1">
    <location>
        <begin position="29"/>
        <end position="59"/>
    </location>
</feature>
<sequence length="100" mass="11226">MLATHCKSDQTYTYDEIRGIINNSDYSSDTAVERVVVEAATSGQIDAKINQKAKIVRFEAIKPRNSTSITQLKERLQRWSKIFDPVVTAAHDTIVKNATL</sequence>
<dbReference type="GO" id="GO:0003743">
    <property type="term" value="F:translation initiation factor activity"/>
    <property type="evidence" value="ECO:0007669"/>
    <property type="project" value="UniProtKB-KW"/>
</dbReference>
<dbReference type="EMBL" id="GBHO01025153">
    <property type="protein sequence ID" value="JAG18451.1"/>
    <property type="molecule type" value="Transcribed_RNA"/>
</dbReference>
<accession>A0A0A9XFL4</accession>
<evidence type="ECO:0000313" key="3">
    <source>
        <dbReference type="EMBL" id="JAG18452.1"/>
    </source>
</evidence>
<reference evidence="2" key="2">
    <citation type="submission" date="2014-07" db="EMBL/GenBank/DDBJ databases">
        <authorList>
            <person name="Hull J."/>
        </authorList>
    </citation>
    <scope>NUCLEOTIDE SEQUENCE</scope>
</reference>
<dbReference type="EMBL" id="GBHO01025152">
    <property type="protein sequence ID" value="JAG18452.1"/>
    <property type="molecule type" value="Transcribed_RNA"/>
</dbReference>
<gene>
    <name evidence="2" type="primary">egl-45_0</name>
    <name evidence="3" type="synonym">egl-45_1</name>
    <name evidence="3" type="ORF">CM83_1025</name>
    <name evidence="2" type="ORF">CM83_1027</name>
</gene>
<evidence type="ECO:0000313" key="2">
    <source>
        <dbReference type="EMBL" id="JAG18451.1"/>
    </source>
</evidence>
<protein>
    <submittedName>
        <fullName evidence="2">Eukaryotic translation initiation factor 3 subunit A</fullName>
    </submittedName>
</protein>
<keyword evidence="2" id="KW-0648">Protein biosynthesis</keyword>
<reference evidence="2" key="1">
    <citation type="journal article" date="2014" name="PLoS ONE">
        <title>Transcriptome-Based Identification of ABC Transporters in the Western Tarnished Plant Bug Lygus hesperus.</title>
        <authorList>
            <person name="Hull J.J."/>
            <person name="Chaney K."/>
            <person name="Geib S.M."/>
            <person name="Fabrick J.A."/>
            <person name="Brent C.S."/>
            <person name="Walsh D."/>
            <person name="Lavine L.C."/>
        </authorList>
    </citation>
    <scope>NUCLEOTIDE SEQUENCE</scope>
</reference>
<name>A0A0A9XFL4_LYGHE</name>
<keyword evidence="2" id="KW-0396">Initiation factor</keyword>
<proteinExistence type="predicted"/>
<dbReference type="InterPro" id="IPR000717">
    <property type="entry name" value="PCI_dom"/>
</dbReference>
<evidence type="ECO:0000259" key="1">
    <source>
        <dbReference type="Pfam" id="PF01399"/>
    </source>
</evidence>
<organism evidence="2">
    <name type="scientific">Lygus hesperus</name>
    <name type="common">Western plant bug</name>
    <dbReference type="NCBI Taxonomy" id="30085"/>
    <lineage>
        <taxon>Eukaryota</taxon>
        <taxon>Metazoa</taxon>
        <taxon>Ecdysozoa</taxon>
        <taxon>Arthropoda</taxon>
        <taxon>Hexapoda</taxon>
        <taxon>Insecta</taxon>
        <taxon>Pterygota</taxon>
        <taxon>Neoptera</taxon>
        <taxon>Paraneoptera</taxon>
        <taxon>Hemiptera</taxon>
        <taxon>Heteroptera</taxon>
        <taxon>Panheteroptera</taxon>
        <taxon>Cimicomorpha</taxon>
        <taxon>Miridae</taxon>
        <taxon>Mirini</taxon>
        <taxon>Lygus</taxon>
    </lineage>
</organism>
<dbReference type="AlphaFoldDB" id="A0A0A9XFL4"/>
<dbReference type="Pfam" id="PF01399">
    <property type="entry name" value="PCI"/>
    <property type="match status" value="1"/>
</dbReference>